<dbReference type="InterPro" id="IPR000792">
    <property type="entry name" value="Tscrpt_reg_LuxR_C"/>
</dbReference>
<evidence type="ECO:0000313" key="7">
    <source>
        <dbReference type="Proteomes" id="UP000319516"/>
    </source>
</evidence>
<dbReference type="Pfam" id="PF00196">
    <property type="entry name" value="GerE"/>
    <property type="match status" value="1"/>
</dbReference>
<feature type="domain" description="HTH luxR-type" evidence="5">
    <location>
        <begin position="942"/>
        <end position="1007"/>
    </location>
</feature>
<dbReference type="PANTHER" id="PTHR16305">
    <property type="entry name" value="TESTICULAR SOLUBLE ADENYLYL CYCLASE"/>
    <property type="match status" value="1"/>
</dbReference>
<dbReference type="CDD" id="cd06170">
    <property type="entry name" value="LuxR_C_like"/>
    <property type="match status" value="1"/>
</dbReference>
<dbReference type="SMART" id="SM00421">
    <property type="entry name" value="HTH_LUXR"/>
    <property type="match status" value="1"/>
</dbReference>
<evidence type="ECO:0000256" key="3">
    <source>
        <dbReference type="PROSITE-ProRule" id="PRU00339"/>
    </source>
</evidence>
<dbReference type="SUPFAM" id="SSF46894">
    <property type="entry name" value="C-terminal effector domain of the bipartite response regulators"/>
    <property type="match status" value="1"/>
</dbReference>
<dbReference type="PROSITE" id="PS50005">
    <property type="entry name" value="TPR"/>
    <property type="match status" value="1"/>
</dbReference>
<dbReference type="Proteomes" id="UP000319516">
    <property type="component" value="Unassembled WGS sequence"/>
</dbReference>
<dbReference type="SUPFAM" id="SSF52540">
    <property type="entry name" value="P-loop containing nucleoside triphosphate hydrolases"/>
    <property type="match status" value="1"/>
</dbReference>
<dbReference type="AlphaFoldDB" id="A0A542YS02"/>
<dbReference type="InterPro" id="IPR041664">
    <property type="entry name" value="AAA_16"/>
</dbReference>
<comment type="caution">
    <text evidence="6">The sequence shown here is derived from an EMBL/GenBank/DDBJ whole genome shotgun (WGS) entry which is preliminary data.</text>
</comment>
<evidence type="ECO:0000259" key="5">
    <source>
        <dbReference type="PROSITE" id="PS50043"/>
    </source>
</evidence>
<dbReference type="Gene3D" id="1.10.10.10">
    <property type="entry name" value="Winged helix-like DNA-binding domain superfamily/Winged helix DNA-binding domain"/>
    <property type="match status" value="1"/>
</dbReference>
<dbReference type="InterPro" id="IPR027417">
    <property type="entry name" value="P-loop_NTPase"/>
</dbReference>
<dbReference type="InterPro" id="IPR016032">
    <property type="entry name" value="Sig_transdc_resp-reg_C-effctor"/>
</dbReference>
<feature type="region of interest" description="Disordered" evidence="4">
    <location>
        <begin position="121"/>
        <end position="148"/>
    </location>
</feature>
<proteinExistence type="predicted"/>
<dbReference type="PROSITE" id="PS50043">
    <property type="entry name" value="HTH_LUXR_2"/>
    <property type="match status" value="1"/>
</dbReference>
<feature type="repeat" description="TPR" evidence="3">
    <location>
        <begin position="628"/>
        <end position="661"/>
    </location>
</feature>
<dbReference type="GO" id="GO:0005524">
    <property type="term" value="F:ATP binding"/>
    <property type="evidence" value="ECO:0007669"/>
    <property type="project" value="UniProtKB-KW"/>
</dbReference>
<dbReference type="GO" id="GO:0005737">
    <property type="term" value="C:cytoplasm"/>
    <property type="evidence" value="ECO:0007669"/>
    <property type="project" value="TreeGrafter"/>
</dbReference>
<evidence type="ECO:0000256" key="4">
    <source>
        <dbReference type="SAM" id="MobiDB-lite"/>
    </source>
</evidence>
<reference evidence="6 7" key="1">
    <citation type="submission" date="2019-06" db="EMBL/GenBank/DDBJ databases">
        <title>Sequencing the genomes of 1000 actinobacteria strains.</title>
        <authorList>
            <person name="Klenk H.-P."/>
        </authorList>
    </citation>
    <scope>NUCLEOTIDE SEQUENCE [LARGE SCALE GENOMIC DNA]</scope>
    <source>
        <strain evidence="6 7">DSM 12335</strain>
    </source>
</reference>
<accession>A0A542YS02</accession>
<dbReference type="Pfam" id="PF13191">
    <property type="entry name" value="AAA_16"/>
    <property type="match status" value="1"/>
</dbReference>
<dbReference type="PROSITE" id="PS00622">
    <property type="entry name" value="HTH_LUXR_1"/>
    <property type="match status" value="1"/>
</dbReference>
<keyword evidence="3" id="KW-0802">TPR repeat</keyword>
<dbReference type="GO" id="GO:0004016">
    <property type="term" value="F:adenylate cyclase activity"/>
    <property type="evidence" value="ECO:0007669"/>
    <property type="project" value="TreeGrafter"/>
</dbReference>
<dbReference type="GO" id="GO:0003677">
    <property type="term" value="F:DNA binding"/>
    <property type="evidence" value="ECO:0007669"/>
    <property type="project" value="InterPro"/>
</dbReference>
<dbReference type="EMBL" id="VFOP01000001">
    <property type="protein sequence ID" value="TQL50860.1"/>
    <property type="molecule type" value="Genomic_DNA"/>
</dbReference>
<dbReference type="GO" id="GO:0006355">
    <property type="term" value="P:regulation of DNA-templated transcription"/>
    <property type="evidence" value="ECO:0007669"/>
    <property type="project" value="InterPro"/>
</dbReference>
<organism evidence="6 7">
    <name type="scientific">Ornithinicoccus hortensis</name>
    <dbReference type="NCBI Taxonomy" id="82346"/>
    <lineage>
        <taxon>Bacteria</taxon>
        <taxon>Bacillati</taxon>
        <taxon>Actinomycetota</taxon>
        <taxon>Actinomycetes</taxon>
        <taxon>Micrococcales</taxon>
        <taxon>Intrasporangiaceae</taxon>
        <taxon>Ornithinicoccus</taxon>
    </lineage>
</organism>
<dbReference type="InterPro" id="IPR011990">
    <property type="entry name" value="TPR-like_helical_dom_sf"/>
</dbReference>
<keyword evidence="7" id="KW-1185">Reference proteome</keyword>
<gene>
    <name evidence="6" type="ORF">FB467_1980</name>
</gene>
<dbReference type="PRINTS" id="PR00038">
    <property type="entry name" value="HTHLUXR"/>
</dbReference>
<dbReference type="SUPFAM" id="SSF48452">
    <property type="entry name" value="TPR-like"/>
    <property type="match status" value="1"/>
</dbReference>
<protein>
    <submittedName>
        <fullName evidence="6">Tetratricopeptide repeat protein</fullName>
    </submittedName>
</protein>
<dbReference type="Gene3D" id="1.25.40.10">
    <property type="entry name" value="Tetratricopeptide repeat domain"/>
    <property type="match status" value="1"/>
</dbReference>
<sequence length="1010" mass="107730">MMEDVVVLGAMKTPLVGRGDELAQLMALAGVGSDPTPAAVVLGGEAGVGKTRLLHELGHRAEEAGWQVLIGHCLDFGESALSYLPFSEMFGRLGAARPEVLAALTRSTPAITRLQPGQRLLGAQGDEGEPASGTLEQQVIGGRGSDQDGVGLGRGDIFEGTHAALEQLAERAPVLVIVEDAHWADRSTCDILSSLFARGFQHPVSIVVSYRSDDLHRRHPLRARVTEWARMSRVSRVNLSHLPDRDVRTLVRAAHGASRPGQALSEREVQEIVRRAEGNAFFAEELLGAHELDHGDLPADLADLLLVRLDRLDEQARGVVRAAAAAGRRVAHDLLASVGGLSDGALNDALRAAVEANILVPWGDSSYAFRHALLAEAVYDDLLPGERTRLHAAYVSALVGGRGNGSAAELARHARAAQDRETALVASIEAGDDAMKVGGPEEAARHYQTALELLADPALADHADTSVVHLTRRASEALIDAGHPQRAAALLRDSLAAHGPDLADDDRAKLLLVLARAAMFGDDPSVNPLDLTTTALDLVGPDARPLRAHTLAVHARANVDRSRFAEGVTFAQQALTLAEELGLERTAVDAATTLGRLNEVLGDPEESLRVLSDVLEQARAAGDTAAETRALHQLGGTLMEMGRITQARGYYRQSMDLSERRSRPWAPYGADARILSGVAAYMVGDWDEVDLVTDTSHEVPPPLMASLLASIRLQVAAGRGDPSGLATLEATRTEWLADGWLAINVGGAAIDLYGDADRLEEAERAYQDVVSTVTAAWQVPAFQAQVRLSTLLLGQLASAASRLGAGGRADLLRRGDELLTVGEKTAQRRSVVGRDVGPEGRAWGQRMGAEHLRLRWLAGQDVPQQDLRRAWEETVQAFEVLEHPFEVARSQSRLAAVLRAQGEQAAAHELTAAARETAERLGALPLLAELATVDRGATPSSDDQAGPVLTPREREVLALVAEGRTNGQIARQLFISTKTVSVHVSNILAKLGASGRTEAAALARRQGLLD</sequence>
<name>A0A542YS02_9MICO</name>
<evidence type="ECO:0000256" key="2">
    <source>
        <dbReference type="ARBA" id="ARBA00022840"/>
    </source>
</evidence>
<evidence type="ECO:0000313" key="6">
    <source>
        <dbReference type="EMBL" id="TQL50860.1"/>
    </source>
</evidence>
<dbReference type="InterPro" id="IPR036388">
    <property type="entry name" value="WH-like_DNA-bd_sf"/>
</dbReference>
<keyword evidence="2" id="KW-0067">ATP-binding</keyword>
<dbReference type="PANTHER" id="PTHR16305:SF35">
    <property type="entry name" value="TRANSCRIPTIONAL ACTIVATOR DOMAIN"/>
    <property type="match status" value="1"/>
</dbReference>
<dbReference type="InterPro" id="IPR019734">
    <property type="entry name" value="TPR_rpt"/>
</dbReference>
<keyword evidence="1" id="KW-0547">Nucleotide-binding</keyword>
<evidence type="ECO:0000256" key="1">
    <source>
        <dbReference type="ARBA" id="ARBA00022741"/>
    </source>
</evidence>